<dbReference type="Proteomes" id="UP000315226">
    <property type="component" value="Unassembled WGS sequence"/>
</dbReference>
<protein>
    <recommendedName>
        <fullName evidence="4">DDE Tnp4 domain-containing protein</fullName>
    </recommendedName>
</protein>
<evidence type="ECO:0000256" key="3">
    <source>
        <dbReference type="SAM" id="MobiDB-lite"/>
    </source>
</evidence>
<evidence type="ECO:0000313" key="6">
    <source>
        <dbReference type="Proteomes" id="UP000315226"/>
    </source>
</evidence>
<dbReference type="Pfam" id="PF13359">
    <property type="entry name" value="DDE_Tnp_4"/>
    <property type="match status" value="1"/>
</dbReference>
<reference evidence="5 6" key="1">
    <citation type="submission" date="2019-06" db="EMBL/GenBank/DDBJ databases">
        <title>Whole genome shotgun sequence of Streptomyces gardneri NBRC 12865.</title>
        <authorList>
            <person name="Hosoyama A."/>
            <person name="Uohara A."/>
            <person name="Ohji S."/>
            <person name="Ichikawa N."/>
        </authorList>
    </citation>
    <scope>NUCLEOTIDE SEQUENCE [LARGE SCALE GENOMIC DNA]</scope>
    <source>
        <strain evidence="5 6">NBRC 12865</strain>
    </source>
</reference>
<feature type="region of interest" description="Disordered" evidence="3">
    <location>
        <begin position="1"/>
        <end position="29"/>
    </location>
</feature>
<evidence type="ECO:0000313" key="5">
    <source>
        <dbReference type="EMBL" id="GEB62092.1"/>
    </source>
</evidence>
<dbReference type="GO" id="GO:0046872">
    <property type="term" value="F:metal ion binding"/>
    <property type="evidence" value="ECO:0007669"/>
    <property type="project" value="UniProtKB-KW"/>
</dbReference>
<dbReference type="AlphaFoldDB" id="A0A4Y3RX11"/>
<accession>A0A4Y3RX11</accession>
<comment type="cofactor">
    <cofactor evidence="1">
        <name>a divalent metal cation</name>
        <dbReference type="ChEBI" id="CHEBI:60240"/>
    </cofactor>
</comment>
<gene>
    <name evidence="5" type="ORF">SGA01_76970</name>
</gene>
<dbReference type="EMBL" id="BJMN01000078">
    <property type="protein sequence ID" value="GEB62092.1"/>
    <property type="molecule type" value="Genomic_DNA"/>
</dbReference>
<name>A0A4Y3RX11_9ACTN</name>
<comment type="caution">
    <text evidence="5">The sequence shown here is derived from an EMBL/GenBank/DDBJ whole genome shotgun (WGS) entry which is preliminary data.</text>
</comment>
<evidence type="ECO:0000259" key="4">
    <source>
        <dbReference type="Pfam" id="PF13359"/>
    </source>
</evidence>
<dbReference type="InterPro" id="IPR027806">
    <property type="entry name" value="HARBI1_dom"/>
</dbReference>
<proteinExistence type="predicted"/>
<sequence length="94" mass="10762">MAAQARRTASLGHRTGPNGDLTGATFRTPYYHHHEQPEHYQQFNRDHAHLRAPGERAFAQLKSWRLLRRARCSTRRIGTIVQAVHTLLTCNYAG</sequence>
<feature type="domain" description="DDE Tnp4" evidence="4">
    <location>
        <begin position="26"/>
        <end position="87"/>
    </location>
</feature>
<evidence type="ECO:0000256" key="1">
    <source>
        <dbReference type="ARBA" id="ARBA00001968"/>
    </source>
</evidence>
<keyword evidence="2" id="KW-0479">Metal-binding</keyword>
<organism evidence="5 6">
    <name type="scientific">Streptomyces gardneri</name>
    <dbReference type="NCBI Taxonomy" id="66892"/>
    <lineage>
        <taxon>Bacteria</taxon>
        <taxon>Bacillati</taxon>
        <taxon>Actinomycetota</taxon>
        <taxon>Actinomycetes</taxon>
        <taxon>Kitasatosporales</taxon>
        <taxon>Streptomycetaceae</taxon>
        <taxon>Streptomyces</taxon>
    </lineage>
</organism>
<keyword evidence="6" id="KW-1185">Reference proteome</keyword>
<evidence type="ECO:0000256" key="2">
    <source>
        <dbReference type="ARBA" id="ARBA00022723"/>
    </source>
</evidence>